<feature type="compositionally biased region" description="Acidic residues" evidence="1">
    <location>
        <begin position="85"/>
        <end position="103"/>
    </location>
</feature>
<dbReference type="OrthoDB" id="1588055at2759"/>
<keyword evidence="3" id="KW-1185">Reference proteome</keyword>
<reference evidence="2" key="2">
    <citation type="journal article" date="2023" name="Plants (Basel)">
        <title>Annotation of the Turnera subulata (Passifloraceae) Draft Genome Reveals the S-Locus Evolved after the Divergence of Turneroideae from Passifloroideae in a Stepwise Manner.</title>
        <authorList>
            <person name="Henning P.M."/>
            <person name="Roalson E.H."/>
            <person name="Mir W."/>
            <person name="McCubbin A.G."/>
            <person name="Shore J.S."/>
        </authorList>
    </citation>
    <scope>NUCLEOTIDE SEQUENCE</scope>
    <source>
        <strain evidence="2">F60SS</strain>
    </source>
</reference>
<feature type="compositionally biased region" description="Polar residues" evidence="1">
    <location>
        <begin position="1"/>
        <end position="10"/>
    </location>
</feature>
<evidence type="ECO:0000313" key="3">
    <source>
        <dbReference type="Proteomes" id="UP001141552"/>
    </source>
</evidence>
<evidence type="ECO:0000256" key="1">
    <source>
        <dbReference type="SAM" id="MobiDB-lite"/>
    </source>
</evidence>
<reference evidence="2" key="1">
    <citation type="submission" date="2022-02" db="EMBL/GenBank/DDBJ databases">
        <authorList>
            <person name="Henning P.M."/>
            <person name="McCubbin A.G."/>
            <person name="Shore J.S."/>
        </authorList>
    </citation>
    <scope>NUCLEOTIDE SEQUENCE</scope>
    <source>
        <strain evidence="2">F60SS</strain>
        <tissue evidence="2">Leaves</tissue>
    </source>
</reference>
<sequence length="284" mass="31845">MADSRSFSSSPEKKKAKLDHAAAAGANLGASSSSASNQVAESVAGDAVPGPEVDDDPMMTQEEEELEEDDYCGGSEETTHHDESTLADDNIESDSQADDESDADEGRDARSSTPEYREEFGVRCSIKNDKHREIYDECVRQSEKSGGFDIDVDVNLTDNLPKWLHENMSRPIRVDDESLAPILNEMGKLACEFANSNQSELQQLDFLKVVKANFNAIQRWFYMTFAAVDKLDRSDGPNRKLKLYQAIIFFVDLKYFVNLEHKNYMRVVMVRPKSTFIDDDGNSI</sequence>
<dbReference type="AlphaFoldDB" id="A0A9Q0JG03"/>
<feature type="compositionally biased region" description="Low complexity" evidence="1">
    <location>
        <begin position="21"/>
        <end position="44"/>
    </location>
</feature>
<feature type="compositionally biased region" description="Acidic residues" evidence="1">
    <location>
        <begin position="52"/>
        <end position="71"/>
    </location>
</feature>
<evidence type="ECO:0000313" key="2">
    <source>
        <dbReference type="EMBL" id="KAJ4841261.1"/>
    </source>
</evidence>
<dbReference type="PANTHER" id="PTHR31228">
    <property type="entry name" value="CYSTATIN/MONELLIN SUPERFAMILY PROTEIN"/>
    <property type="match status" value="1"/>
</dbReference>
<comment type="caution">
    <text evidence="2">The sequence shown here is derived from an EMBL/GenBank/DDBJ whole genome shotgun (WGS) entry which is preliminary data.</text>
</comment>
<gene>
    <name evidence="2" type="ORF">Tsubulata_044458</name>
</gene>
<proteinExistence type="predicted"/>
<accession>A0A9Q0JG03</accession>
<dbReference type="Proteomes" id="UP001141552">
    <property type="component" value="Unassembled WGS sequence"/>
</dbReference>
<feature type="compositionally biased region" description="Basic and acidic residues" evidence="1">
    <location>
        <begin position="104"/>
        <end position="118"/>
    </location>
</feature>
<organism evidence="2 3">
    <name type="scientific">Turnera subulata</name>
    <dbReference type="NCBI Taxonomy" id="218843"/>
    <lineage>
        <taxon>Eukaryota</taxon>
        <taxon>Viridiplantae</taxon>
        <taxon>Streptophyta</taxon>
        <taxon>Embryophyta</taxon>
        <taxon>Tracheophyta</taxon>
        <taxon>Spermatophyta</taxon>
        <taxon>Magnoliopsida</taxon>
        <taxon>eudicotyledons</taxon>
        <taxon>Gunneridae</taxon>
        <taxon>Pentapetalae</taxon>
        <taxon>rosids</taxon>
        <taxon>fabids</taxon>
        <taxon>Malpighiales</taxon>
        <taxon>Passifloraceae</taxon>
        <taxon>Turnera</taxon>
    </lineage>
</organism>
<name>A0A9Q0JG03_9ROSI</name>
<feature type="region of interest" description="Disordered" evidence="1">
    <location>
        <begin position="1"/>
        <end position="118"/>
    </location>
</feature>
<dbReference type="EMBL" id="JAKUCV010002834">
    <property type="protein sequence ID" value="KAJ4841261.1"/>
    <property type="molecule type" value="Genomic_DNA"/>
</dbReference>
<protein>
    <submittedName>
        <fullName evidence="2">Uncharacterized protein</fullName>
    </submittedName>
</protein>
<dbReference type="PANTHER" id="PTHR31228:SF25">
    <property type="entry name" value="CYSTATIN-LIKE PROTEIN-RELATED"/>
    <property type="match status" value="1"/>
</dbReference>